<dbReference type="PRINTS" id="PR00301">
    <property type="entry name" value="HEATSHOCK70"/>
</dbReference>
<dbReference type="PROSITE" id="PS01036">
    <property type="entry name" value="HSP70_3"/>
    <property type="match status" value="1"/>
</dbReference>
<accession>Q5BSZ7</accession>
<dbReference type="InterPro" id="IPR043129">
    <property type="entry name" value="ATPase_NBD"/>
</dbReference>
<name>Q5BSZ7_SCHJA</name>
<dbReference type="InterPro" id="IPR013126">
    <property type="entry name" value="Hsp_70_fam"/>
</dbReference>
<dbReference type="Gene3D" id="3.30.420.40">
    <property type="match status" value="2"/>
</dbReference>
<dbReference type="AlphaFoldDB" id="Q5BSZ7"/>
<dbReference type="EMBL" id="AY915117">
    <property type="protein sequence ID" value="AAX30338.1"/>
    <property type="molecule type" value="mRNA"/>
</dbReference>
<dbReference type="SUPFAM" id="SSF53067">
    <property type="entry name" value="Actin-like ATPase domain"/>
    <property type="match status" value="1"/>
</dbReference>
<evidence type="ECO:0000313" key="4">
    <source>
        <dbReference type="EMBL" id="AAX30338.1"/>
    </source>
</evidence>
<dbReference type="PANTHER" id="PTHR19375">
    <property type="entry name" value="HEAT SHOCK PROTEIN 70KDA"/>
    <property type="match status" value="1"/>
</dbReference>
<reference evidence="4" key="2">
    <citation type="journal article" date="2006" name="PLoS Pathog.">
        <title>New perspectives on host-parasite interplay by comparative transcriptomic and proteomic analyses of Schistosoma japonicum.</title>
        <authorList>
            <person name="Liu F."/>
            <person name="Lu J."/>
            <person name="Hu W."/>
            <person name="Wang S.Y."/>
            <person name="Cui S.J."/>
            <person name="Chi M."/>
            <person name="Yan Q."/>
            <person name="Wang X.R."/>
            <person name="Song H.D."/>
            <person name="Xu X.N."/>
            <person name="Wang J.J."/>
            <person name="Zhang X.L."/>
            <person name="Zhang X."/>
            <person name="Wang Z.Q."/>
            <person name="Xue C.L."/>
            <person name="Brindley P.J."/>
            <person name="McManus D.P."/>
            <person name="Yang P.Y."/>
            <person name="Feng Z."/>
            <person name="Chen Z."/>
            <person name="Han Z.G."/>
        </authorList>
    </citation>
    <scope>NUCLEOTIDE SEQUENCE</scope>
</reference>
<dbReference type="Pfam" id="PF00012">
    <property type="entry name" value="HSP70"/>
    <property type="match status" value="1"/>
</dbReference>
<organism evidence="4">
    <name type="scientific">Schistosoma japonicum</name>
    <name type="common">Blood fluke</name>
    <dbReference type="NCBI Taxonomy" id="6182"/>
    <lineage>
        <taxon>Eukaryota</taxon>
        <taxon>Metazoa</taxon>
        <taxon>Spiralia</taxon>
        <taxon>Lophotrochozoa</taxon>
        <taxon>Platyhelminthes</taxon>
        <taxon>Trematoda</taxon>
        <taxon>Digenea</taxon>
        <taxon>Strigeidida</taxon>
        <taxon>Schistosomatoidea</taxon>
        <taxon>Schistosomatidae</taxon>
        <taxon>Schistosoma</taxon>
    </lineage>
</organism>
<comment type="similarity">
    <text evidence="1">Belongs to the heat shock protein 70 family.</text>
</comment>
<keyword evidence="3" id="KW-0067">ATP-binding</keyword>
<evidence type="ECO:0000256" key="1">
    <source>
        <dbReference type="ARBA" id="ARBA00007381"/>
    </source>
</evidence>
<dbReference type="GO" id="GO:0140662">
    <property type="term" value="F:ATP-dependent protein folding chaperone"/>
    <property type="evidence" value="ECO:0007669"/>
    <property type="project" value="InterPro"/>
</dbReference>
<dbReference type="GO" id="GO:0005524">
    <property type="term" value="F:ATP binding"/>
    <property type="evidence" value="ECO:0007669"/>
    <property type="project" value="UniProtKB-KW"/>
</dbReference>
<reference evidence="4" key="1">
    <citation type="submission" date="2005-01" db="EMBL/GenBank/DDBJ databases">
        <authorList>
            <person name="Han Z."/>
        </authorList>
    </citation>
    <scope>NUCLEOTIDE SEQUENCE</scope>
</reference>
<keyword evidence="2" id="KW-0547">Nucleotide-binding</keyword>
<proteinExistence type="evidence at transcript level"/>
<sequence>MDKAHINDIVLVGGSTRIPKVQKLLMDFFNGKELNKSINPDEAVTLFHPAPISANIARRGRRWWSKKVKDMCKLQEIGLCTP</sequence>
<evidence type="ECO:0000256" key="3">
    <source>
        <dbReference type="ARBA" id="ARBA00022840"/>
    </source>
</evidence>
<dbReference type="InterPro" id="IPR018181">
    <property type="entry name" value="Heat_shock_70_CS"/>
</dbReference>
<protein>
    <submittedName>
        <fullName evidence="4">SJCHGC03031 protein</fullName>
    </submittedName>
</protein>
<evidence type="ECO:0000256" key="2">
    <source>
        <dbReference type="ARBA" id="ARBA00022741"/>
    </source>
</evidence>